<gene>
    <name evidence="1" type="ORF">SAMN05216462_0954</name>
</gene>
<dbReference type="EMBL" id="FNRF01000002">
    <property type="protein sequence ID" value="SEA27995.1"/>
    <property type="molecule type" value="Genomic_DNA"/>
</dbReference>
<dbReference type="RefSeq" id="WP_139208818.1">
    <property type="nucleotide sequence ID" value="NZ_FNRF01000002.1"/>
</dbReference>
<dbReference type="OrthoDB" id="1081880at2"/>
<organism evidence="1 2">
    <name type="scientific">Xylanibacter ruminicola</name>
    <name type="common">Prevotella ruminicola</name>
    <dbReference type="NCBI Taxonomy" id="839"/>
    <lineage>
        <taxon>Bacteria</taxon>
        <taxon>Pseudomonadati</taxon>
        <taxon>Bacteroidota</taxon>
        <taxon>Bacteroidia</taxon>
        <taxon>Bacteroidales</taxon>
        <taxon>Prevotellaceae</taxon>
        <taxon>Xylanibacter</taxon>
    </lineage>
</organism>
<reference evidence="1 2" key="1">
    <citation type="submission" date="2016-10" db="EMBL/GenBank/DDBJ databases">
        <authorList>
            <person name="de Groot N.N."/>
        </authorList>
    </citation>
    <scope>NUCLEOTIDE SEQUENCE [LARGE SCALE GENOMIC DNA]</scope>
    <source>
        <strain evidence="1 2">D31d</strain>
    </source>
</reference>
<evidence type="ECO:0000313" key="1">
    <source>
        <dbReference type="EMBL" id="SEA27995.1"/>
    </source>
</evidence>
<protein>
    <submittedName>
        <fullName evidence="1">Uncharacterized protein</fullName>
    </submittedName>
</protein>
<dbReference type="AlphaFoldDB" id="A0A1H3ZWF9"/>
<proteinExistence type="predicted"/>
<dbReference type="Proteomes" id="UP000182257">
    <property type="component" value="Unassembled WGS sequence"/>
</dbReference>
<name>A0A1H3ZWF9_XYLRU</name>
<accession>A0A1H3ZWF9</accession>
<sequence length="388" mass="45990">MQTKIITNEFERAQLWGALNGGDMAAPEYLKELKGMISDIRTIANELNQMTLYLEFSQMTFVRFFMELIEKVNVKLSGYNADLKQGRRMEMCCLLSKLRNDAEFWLRCGNIVSKVEKDEIRNELNDAILNLKSQLEDTRAIMREFDHNTFEQFFFNEKKKFCECGVVGRFNDWLYEHSSPTLKELRELQALEVAMMLKTNVLYLAPTPSQDEINAVRVDYLKGFLPYNFEMNEKFIISCAKWRHYFHWDGTLLIINYAKYGKYIQDHYCDLSFNQKKAIYELDMMLHLINKEMEQLGQEEDDEPEDIVNNELVEKLMPIFYNNMEEVLRFLNEIDGMKSSGVTEVVNRWVKEKRISDYGNSRKGELWEILNHAGLYTKSRQNWNRRVV</sequence>
<evidence type="ECO:0000313" key="2">
    <source>
        <dbReference type="Proteomes" id="UP000182257"/>
    </source>
</evidence>